<evidence type="ECO:0000313" key="3">
    <source>
        <dbReference type="EMBL" id="UOE18573.1"/>
    </source>
</evidence>
<proteinExistence type="predicted"/>
<accession>A0A399FUP7</accession>
<keyword evidence="4" id="KW-1185">Reference proteome</keyword>
<protein>
    <submittedName>
        <fullName evidence="3">DEAD/DEAH box helicase</fullName>
    </submittedName>
</protein>
<evidence type="ECO:0000256" key="1">
    <source>
        <dbReference type="ARBA" id="ARBA00022741"/>
    </source>
</evidence>
<dbReference type="EMBL" id="CP063196">
    <property type="protein sequence ID" value="UOE18573.1"/>
    <property type="molecule type" value="Genomic_DNA"/>
</dbReference>
<dbReference type="SMART" id="SM00487">
    <property type="entry name" value="DEXDc"/>
    <property type="match status" value="1"/>
</dbReference>
<keyword evidence="3" id="KW-0378">Hydrolase</keyword>
<dbReference type="GO" id="GO:0003677">
    <property type="term" value="F:DNA binding"/>
    <property type="evidence" value="ECO:0007669"/>
    <property type="project" value="TreeGrafter"/>
</dbReference>
<dbReference type="KEGG" id="thao:NI17_017365"/>
<dbReference type="GO" id="GO:0016887">
    <property type="term" value="F:ATP hydrolysis activity"/>
    <property type="evidence" value="ECO:0007669"/>
    <property type="project" value="TreeGrafter"/>
</dbReference>
<keyword evidence="3" id="KW-0347">Helicase</keyword>
<gene>
    <name evidence="3" type="ORF">NI17_017365</name>
</gene>
<keyword evidence="1" id="KW-0547">Nucleotide-binding</keyword>
<dbReference type="PROSITE" id="PS51192">
    <property type="entry name" value="HELICASE_ATP_BIND_1"/>
    <property type="match status" value="1"/>
</dbReference>
<dbReference type="Gene3D" id="3.40.50.300">
    <property type="entry name" value="P-loop containing nucleotide triphosphate hydrolases"/>
    <property type="match status" value="2"/>
</dbReference>
<sequence>MTRPSPPSGSETTAPDAFALLHRGVQRWVWEQRWTSLRPIQEQAIRPIVGGDTDVLLAAATAGGKTEAVFLPVCSVLARDAEHGETTGIQAVCLSPLKALINDQHTRLTDLCARIGVPVTAWHGDIGAAQKDRLREEPSGILLITPESLEAMFVTRGSTVARLFADLRYIVVDELHAFLGTARGAQLRSLMHRLEHAAGHRAARIGLSATLADLRAAAEFLRSGEGERVAVVEDRGAGKELLLQVRGYVADLREETGGGACDAAVEHLYQVVRTGHNMVFVNSRAEAESCAAALSALAEQDRLPNPFTPHHGSLSAELRAHAEQRLKNRSSPATVVCTATLELGIDVGWVDTVVQLGAPPTVAGLRQRLGRSGRSGAPAKLYVYVTEQSLPETPVERLRLDLVQTVAMVELLLRRWCEPPDLETPHLSTLVQQVLSVLAQRSGASALRLYRELCVEGAFPGMDERTFADLLRALGERELVTQERGGLLLPGKVGELLLNHYSFYSAFDTAEEYAIATADGDMGTMPISPAVDAGALLAFGGRSWQVVEVKPAERRVLVVPARGEAVPPGFVGSPVPVGDGVRQRMREVYLGADVPRYLDEAGAILLEEGRAAFRKMGLDDAYVHEYDGESLLFPWRGDRVAETICHLLRRVGVRAAHAGALVTVPDMDRSRLRAVAQHLVAAGPPDPVELARMVADKRRHKYDHYLGEDLLSRSYAARALDVPGAMEFLAGVAESG</sequence>
<dbReference type="InterPro" id="IPR011545">
    <property type="entry name" value="DEAD/DEAH_box_helicase_dom"/>
</dbReference>
<reference evidence="3" key="1">
    <citation type="submission" date="2020-10" db="EMBL/GenBank/DDBJ databases">
        <title>De novo genome project of the cellulose decomposer Thermobifida halotolerans type strain.</title>
        <authorList>
            <person name="Nagy I."/>
            <person name="Horvath B."/>
            <person name="Kukolya J."/>
            <person name="Nagy I."/>
            <person name="Orsini M."/>
        </authorList>
    </citation>
    <scope>NUCLEOTIDE SEQUENCE</scope>
    <source>
        <strain evidence="3">DSM 44931</strain>
    </source>
</reference>
<dbReference type="GO" id="GO:0005524">
    <property type="term" value="F:ATP binding"/>
    <property type="evidence" value="ECO:0007669"/>
    <property type="project" value="UniProtKB-KW"/>
</dbReference>
<evidence type="ECO:0000313" key="4">
    <source>
        <dbReference type="Proteomes" id="UP000265719"/>
    </source>
</evidence>
<dbReference type="RefSeq" id="WP_068688064.1">
    <property type="nucleotide sequence ID" value="NZ_CP063196.1"/>
</dbReference>
<dbReference type="PANTHER" id="PTHR47962:SF5">
    <property type="entry name" value="ATP-DEPENDENT HELICASE LHR-RELATED"/>
    <property type="match status" value="1"/>
</dbReference>
<dbReference type="SMART" id="SM00490">
    <property type="entry name" value="HELICc"/>
    <property type="match status" value="1"/>
</dbReference>
<dbReference type="Pfam" id="PF00271">
    <property type="entry name" value="Helicase_C"/>
    <property type="match status" value="1"/>
</dbReference>
<dbReference type="InterPro" id="IPR014001">
    <property type="entry name" value="Helicase_ATP-bd"/>
</dbReference>
<dbReference type="PROSITE" id="PS51194">
    <property type="entry name" value="HELICASE_CTER"/>
    <property type="match status" value="1"/>
</dbReference>
<organism evidence="3 4">
    <name type="scientific">Thermobifida halotolerans</name>
    <dbReference type="NCBI Taxonomy" id="483545"/>
    <lineage>
        <taxon>Bacteria</taxon>
        <taxon>Bacillati</taxon>
        <taxon>Actinomycetota</taxon>
        <taxon>Actinomycetes</taxon>
        <taxon>Streptosporangiales</taxon>
        <taxon>Nocardiopsidaceae</taxon>
        <taxon>Thermobifida</taxon>
    </lineage>
</organism>
<dbReference type="InterPro" id="IPR052511">
    <property type="entry name" value="ATP-dep_Helicase"/>
</dbReference>
<dbReference type="InterPro" id="IPR027417">
    <property type="entry name" value="P-loop_NTPase"/>
</dbReference>
<dbReference type="PANTHER" id="PTHR47962">
    <property type="entry name" value="ATP-DEPENDENT HELICASE LHR-RELATED-RELATED"/>
    <property type="match status" value="1"/>
</dbReference>
<keyword evidence="2" id="KW-0067">ATP-binding</keyword>
<evidence type="ECO:0000256" key="2">
    <source>
        <dbReference type="ARBA" id="ARBA00022840"/>
    </source>
</evidence>
<dbReference type="Pfam" id="PF00270">
    <property type="entry name" value="DEAD"/>
    <property type="match status" value="1"/>
</dbReference>
<dbReference type="Proteomes" id="UP000265719">
    <property type="component" value="Chromosome"/>
</dbReference>
<dbReference type="SUPFAM" id="SSF52540">
    <property type="entry name" value="P-loop containing nucleoside triphosphate hydrolases"/>
    <property type="match status" value="1"/>
</dbReference>
<dbReference type="InterPro" id="IPR001650">
    <property type="entry name" value="Helicase_C-like"/>
</dbReference>
<dbReference type="AlphaFoldDB" id="A0A399FUP7"/>
<dbReference type="GO" id="GO:0004386">
    <property type="term" value="F:helicase activity"/>
    <property type="evidence" value="ECO:0007669"/>
    <property type="project" value="UniProtKB-KW"/>
</dbReference>
<dbReference type="OrthoDB" id="9815222at2"/>
<name>A0A399FUP7_9ACTN</name>